<dbReference type="InterPro" id="IPR015421">
    <property type="entry name" value="PyrdxlP-dep_Trfase_major"/>
</dbReference>
<dbReference type="PANTHER" id="PTHR11773:SF1">
    <property type="entry name" value="GLYCINE DEHYDROGENASE (DECARBOXYLATING), MITOCHONDRIAL"/>
    <property type="match status" value="1"/>
</dbReference>
<sequence length="104" mass="11718">MSVHYSMFVSSVHTQGSCTMKLNSSTELMPITWREFSSIHPFVPLDQAQGYQQLFRQLERDLCEITGYDAISLQPNSGAQGEYAGLAAIKTYLNFKGEDTEQFV</sequence>
<dbReference type="GO" id="GO:0016594">
    <property type="term" value="F:glycine binding"/>
    <property type="evidence" value="ECO:0007669"/>
    <property type="project" value="TreeGrafter"/>
</dbReference>
<dbReference type="GO" id="GO:0005960">
    <property type="term" value="C:glycine cleavage complex"/>
    <property type="evidence" value="ECO:0007669"/>
    <property type="project" value="TreeGrafter"/>
</dbReference>
<proteinExistence type="predicted"/>
<dbReference type="AlphaFoldDB" id="A0A0E9SM82"/>
<dbReference type="EMBL" id="GBXM01066822">
    <property type="protein sequence ID" value="JAH41755.1"/>
    <property type="molecule type" value="Transcribed_RNA"/>
</dbReference>
<evidence type="ECO:0000313" key="1">
    <source>
        <dbReference type="EMBL" id="JAH41755.1"/>
    </source>
</evidence>
<dbReference type="GO" id="GO:0019464">
    <property type="term" value="P:glycine decarboxylation via glycine cleavage system"/>
    <property type="evidence" value="ECO:0007669"/>
    <property type="project" value="TreeGrafter"/>
</dbReference>
<dbReference type="GO" id="GO:0004375">
    <property type="term" value="F:glycine dehydrogenase (decarboxylating) activity"/>
    <property type="evidence" value="ECO:0007669"/>
    <property type="project" value="InterPro"/>
</dbReference>
<reference evidence="1" key="2">
    <citation type="journal article" date="2015" name="Fish Shellfish Immunol.">
        <title>Early steps in the European eel (Anguilla anguilla)-Vibrio vulnificus interaction in the gills: Role of the RtxA13 toxin.</title>
        <authorList>
            <person name="Callol A."/>
            <person name="Pajuelo D."/>
            <person name="Ebbesson L."/>
            <person name="Teles M."/>
            <person name="MacKenzie S."/>
            <person name="Amaro C."/>
        </authorList>
    </citation>
    <scope>NUCLEOTIDE SEQUENCE</scope>
</reference>
<dbReference type="GO" id="GO:0005739">
    <property type="term" value="C:mitochondrion"/>
    <property type="evidence" value="ECO:0007669"/>
    <property type="project" value="TreeGrafter"/>
</dbReference>
<dbReference type="SUPFAM" id="SSF53383">
    <property type="entry name" value="PLP-dependent transferases"/>
    <property type="match status" value="1"/>
</dbReference>
<evidence type="ECO:0008006" key="2">
    <source>
        <dbReference type="Google" id="ProtNLM"/>
    </source>
</evidence>
<reference evidence="1" key="1">
    <citation type="submission" date="2014-11" db="EMBL/GenBank/DDBJ databases">
        <authorList>
            <person name="Amaro Gonzalez C."/>
        </authorList>
    </citation>
    <scope>NUCLEOTIDE SEQUENCE</scope>
</reference>
<dbReference type="InterPro" id="IPR020581">
    <property type="entry name" value="GDC_P"/>
</dbReference>
<dbReference type="Gene3D" id="3.40.640.10">
    <property type="entry name" value="Type I PLP-dependent aspartate aminotransferase-like (Major domain)"/>
    <property type="match status" value="1"/>
</dbReference>
<dbReference type="PANTHER" id="PTHR11773">
    <property type="entry name" value="GLYCINE DEHYDROGENASE, DECARBOXYLATING"/>
    <property type="match status" value="1"/>
</dbReference>
<dbReference type="InterPro" id="IPR015424">
    <property type="entry name" value="PyrdxlP-dep_Trfase"/>
</dbReference>
<protein>
    <recommendedName>
        <fullName evidence="2">Glycine dehydrogenase (aminomethyl-transferring)</fullName>
    </recommendedName>
</protein>
<dbReference type="GO" id="GO:0030170">
    <property type="term" value="F:pyridoxal phosphate binding"/>
    <property type="evidence" value="ECO:0007669"/>
    <property type="project" value="TreeGrafter"/>
</dbReference>
<organism evidence="1">
    <name type="scientific">Anguilla anguilla</name>
    <name type="common">European freshwater eel</name>
    <name type="synonym">Muraena anguilla</name>
    <dbReference type="NCBI Taxonomy" id="7936"/>
    <lineage>
        <taxon>Eukaryota</taxon>
        <taxon>Metazoa</taxon>
        <taxon>Chordata</taxon>
        <taxon>Craniata</taxon>
        <taxon>Vertebrata</taxon>
        <taxon>Euteleostomi</taxon>
        <taxon>Actinopterygii</taxon>
        <taxon>Neopterygii</taxon>
        <taxon>Teleostei</taxon>
        <taxon>Anguilliformes</taxon>
        <taxon>Anguillidae</taxon>
        <taxon>Anguilla</taxon>
    </lineage>
</organism>
<accession>A0A0E9SM82</accession>
<name>A0A0E9SM82_ANGAN</name>